<feature type="signal peptide" evidence="1">
    <location>
        <begin position="1"/>
        <end position="19"/>
    </location>
</feature>
<name>A0A8H4KCB3_9HYPO</name>
<keyword evidence="3" id="KW-1185">Reference proteome</keyword>
<feature type="chain" id="PRO_5034039014" evidence="1">
    <location>
        <begin position="20"/>
        <end position="95"/>
    </location>
</feature>
<evidence type="ECO:0000313" key="2">
    <source>
        <dbReference type="EMBL" id="KAF4447822.1"/>
    </source>
</evidence>
<sequence>MKFSTVAILAFASTSFGAAIESRGRYAEVLMTCPTGGSTVGAAAMAGVYSRSCRFFYHCAHSVAPILANNEWIGSCLDCPTDLPEASDGCVLVPQ</sequence>
<keyword evidence="1" id="KW-0732">Signal</keyword>
<reference evidence="2" key="1">
    <citation type="submission" date="2020-01" db="EMBL/GenBank/DDBJ databases">
        <title>Identification and distribution of gene clusters putatively required for synthesis of sphingolipid metabolism inhibitors in phylogenetically diverse species of the filamentous fungus Fusarium.</title>
        <authorList>
            <person name="Kim H.-S."/>
            <person name="Busman M."/>
            <person name="Brown D.W."/>
            <person name="Divon H."/>
            <person name="Uhlig S."/>
            <person name="Proctor R.H."/>
        </authorList>
    </citation>
    <scope>NUCLEOTIDE SEQUENCE</scope>
    <source>
        <strain evidence="2">NRRL 53441</strain>
    </source>
</reference>
<comment type="caution">
    <text evidence="2">The sequence shown here is derived from an EMBL/GenBank/DDBJ whole genome shotgun (WGS) entry which is preliminary data.</text>
</comment>
<organism evidence="2 3">
    <name type="scientific">Fusarium austroafricanum</name>
    <dbReference type="NCBI Taxonomy" id="2364996"/>
    <lineage>
        <taxon>Eukaryota</taxon>
        <taxon>Fungi</taxon>
        <taxon>Dikarya</taxon>
        <taxon>Ascomycota</taxon>
        <taxon>Pezizomycotina</taxon>
        <taxon>Sordariomycetes</taxon>
        <taxon>Hypocreomycetidae</taxon>
        <taxon>Hypocreales</taxon>
        <taxon>Nectriaceae</taxon>
        <taxon>Fusarium</taxon>
        <taxon>Fusarium concolor species complex</taxon>
    </lineage>
</organism>
<accession>A0A8H4KCB3</accession>
<dbReference type="AlphaFoldDB" id="A0A8H4KCB3"/>
<proteinExistence type="predicted"/>
<dbReference type="OrthoDB" id="5096216at2759"/>
<dbReference type="Proteomes" id="UP000605986">
    <property type="component" value="Unassembled WGS sequence"/>
</dbReference>
<evidence type="ECO:0000256" key="1">
    <source>
        <dbReference type="SAM" id="SignalP"/>
    </source>
</evidence>
<evidence type="ECO:0000313" key="3">
    <source>
        <dbReference type="Proteomes" id="UP000605986"/>
    </source>
</evidence>
<dbReference type="EMBL" id="JAADJG010000374">
    <property type="protein sequence ID" value="KAF4447822.1"/>
    <property type="molecule type" value="Genomic_DNA"/>
</dbReference>
<protein>
    <submittedName>
        <fullName evidence="2">Uncharacterized protein</fullName>
    </submittedName>
</protein>
<gene>
    <name evidence="2" type="ORF">F53441_8688</name>
</gene>